<keyword evidence="1" id="KW-0812">Transmembrane</keyword>
<dbReference type="AlphaFoldDB" id="A0A939FN93"/>
<reference evidence="2" key="1">
    <citation type="submission" date="2021-03" db="EMBL/GenBank/DDBJ databases">
        <title>Streptomyces strains.</title>
        <authorList>
            <person name="Lund M.B."/>
            <person name="Toerring T."/>
        </authorList>
    </citation>
    <scope>NUCLEOTIDE SEQUENCE</scope>
    <source>
        <strain evidence="2">JCM 4242</strain>
    </source>
</reference>
<keyword evidence="1" id="KW-1133">Transmembrane helix</keyword>
<dbReference type="EMBL" id="JAFMOF010000001">
    <property type="protein sequence ID" value="MBO0652930.1"/>
    <property type="molecule type" value="Genomic_DNA"/>
</dbReference>
<gene>
    <name evidence="2" type="ORF">J1792_09045</name>
</gene>
<accession>A0A939FN93</accession>
<dbReference type="RefSeq" id="WP_207246966.1">
    <property type="nucleotide sequence ID" value="NZ_JAFMOF010000001.1"/>
</dbReference>
<evidence type="ECO:0000313" key="3">
    <source>
        <dbReference type="Proteomes" id="UP000664781"/>
    </source>
</evidence>
<evidence type="ECO:0000256" key="1">
    <source>
        <dbReference type="SAM" id="Phobius"/>
    </source>
</evidence>
<evidence type="ECO:0000313" key="2">
    <source>
        <dbReference type="EMBL" id="MBO0652930.1"/>
    </source>
</evidence>
<name>A0A939FN93_9ACTN</name>
<organism evidence="2 3">
    <name type="scientific">Streptomyces triculaminicus</name>
    <dbReference type="NCBI Taxonomy" id="2816232"/>
    <lineage>
        <taxon>Bacteria</taxon>
        <taxon>Bacillati</taxon>
        <taxon>Actinomycetota</taxon>
        <taxon>Actinomycetes</taxon>
        <taxon>Kitasatosporales</taxon>
        <taxon>Streptomycetaceae</taxon>
        <taxon>Streptomyces</taxon>
    </lineage>
</organism>
<dbReference type="Proteomes" id="UP000664781">
    <property type="component" value="Unassembled WGS sequence"/>
</dbReference>
<feature type="transmembrane region" description="Helical" evidence="1">
    <location>
        <begin position="45"/>
        <end position="64"/>
    </location>
</feature>
<proteinExistence type="predicted"/>
<sequence length="155" mass="16337">MLILALTLLLAAPVLGIAVLVKAVRVLVARRFTRRVGARAWIEGAWWWVGGAVLAYSVGAWGVLLGDAPDWCPTVRFYGDPELSDHARIEQSAFPLSTRCVSDVHTTVEIVPGFVNPAIAVCLVGAVAFAAVAGVKQWRKSGGSEGSVAANSARA</sequence>
<comment type="caution">
    <text evidence="2">The sequence shown here is derived from an EMBL/GenBank/DDBJ whole genome shotgun (WGS) entry which is preliminary data.</text>
</comment>
<feature type="transmembrane region" description="Helical" evidence="1">
    <location>
        <begin position="114"/>
        <end position="135"/>
    </location>
</feature>
<keyword evidence="1" id="KW-0472">Membrane</keyword>
<protein>
    <submittedName>
        <fullName evidence="2">Uncharacterized protein</fullName>
    </submittedName>
</protein>
<feature type="transmembrane region" description="Helical" evidence="1">
    <location>
        <begin position="6"/>
        <end position="24"/>
    </location>
</feature>
<keyword evidence="3" id="KW-1185">Reference proteome</keyword>